<dbReference type="EMBL" id="MWXA01000005">
    <property type="protein sequence ID" value="OZG67196.1"/>
    <property type="molecule type" value="Genomic_DNA"/>
</dbReference>
<evidence type="ECO:0000256" key="4">
    <source>
        <dbReference type="ARBA" id="ARBA00022741"/>
    </source>
</evidence>
<dbReference type="InterPro" id="IPR014729">
    <property type="entry name" value="Rossmann-like_a/b/a_fold"/>
</dbReference>
<evidence type="ECO:0000256" key="5">
    <source>
        <dbReference type="ARBA" id="ARBA00022840"/>
    </source>
</evidence>
<dbReference type="GO" id="GO:0005737">
    <property type="term" value="C:cytoplasm"/>
    <property type="evidence" value="ECO:0007669"/>
    <property type="project" value="UniProtKB-SubCell"/>
</dbReference>
<dbReference type="GO" id="GO:0032267">
    <property type="term" value="F:tRNA(Ile)-lysidine synthase activity"/>
    <property type="evidence" value="ECO:0007669"/>
    <property type="project" value="UniProtKB-EC"/>
</dbReference>
<evidence type="ECO:0000256" key="1">
    <source>
        <dbReference type="ARBA" id="ARBA00022490"/>
    </source>
</evidence>
<dbReference type="GO" id="GO:0006400">
    <property type="term" value="P:tRNA modification"/>
    <property type="evidence" value="ECO:0007669"/>
    <property type="project" value="UniProtKB-UniRule"/>
</dbReference>
<proteinExistence type="inferred from homology"/>
<comment type="domain">
    <text evidence="7">The N-terminal region contains the highly conserved SGGXDS motif, predicted to be a P-loop motif involved in ATP binding.</text>
</comment>
<dbReference type="NCBIfam" id="TIGR02432">
    <property type="entry name" value="lysidine_TilS_N"/>
    <property type="match status" value="1"/>
</dbReference>
<keyword evidence="1 7" id="KW-0963">Cytoplasm</keyword>
<dbReference type="InterPro" id="IPR012094">
    <property type="entry name" value="tRNA_Ile_lys_synt"/>
</dbReference>
<dbReference type="PANTHER" id="PTHR43033:SF1">
    <property type="entry name" value="TRNA(ILE)-LYSIDINE SYNTHASE-RELATED"/>
    <property type="match status" value="1"/>
</dbReference>
<dbReference type="Pfam" id="PF09179">
    <property type="entry name" value="TilS"/>
    <property type="match status" value="1"/>
</dbReference>
<dbReference type="Pfam" id="PF01171">
    <property type="entry name" value="ATP_bind_3"/>
    <property type="match status" value="1"/>
</dbReference>
<evidence type="ECO:0000256" key="3">
    <source>
        <dbReference type="ARBA" id="ARBA00022694"/>
    </source>
</evidence>
<dbReference type="SUPFAM" id="SSF82829">
    <property type="entry name" value="MesJ substrate recognition domain-like"/>
    <property type="match status" value="1"/>
</dbReference>
<dbReference type="Gene3D" id="3.40.50.620">
    <property type="entry name" value="HUPs"/>
    <property type="match status" value="1"/>
</dbReference>
<evidence type="ECO:0000259" key="9">
    <source>
        <dbReference type="Pfam" id="PF09179"/>
    </source>
</evidence>
<comment type="similarity">
    <text evidence="7">Belongs to the tRNA(Ile)-lysidine synthase family.</text>
</comment>
<accession>A0A261G867</accession>
<organism evidence="10 11">
    <name type="scientific">Bifidobacterium aquikefiri</name>
    <dbReference type="NCBI Taxonomy" id="1653207"/>
    <lineage>
        <taxon>Bacteria</taxon>
        <taxon>Bacillati</taxon>
        <taxon>Actinomycetota</taxon>
        <taxon>Actinomycetes</taxon>
        <taxon>Bifidobacteriales</taxon>
        <taxon>Bifidobacteriaceae</taxon>
        <taxon>Bifidobacterium</taxon>
    </lineage>
</organism>
<dbReference type="GO" id="GO:0005524">
    <property type="term" value="F:ATP binding"/>
    <property type="evidence" value="ECO:0007669"/>
    <property type="project" value="UniProtKB-UniRule"/>
</dbReference>
<comment type="caution">
    <text evidence="10">The sequence shown here is derived from an EMBL/GenBank/DDBJ whole genome shotgun (WGS) entry which is preliminary data.</text>
</comment>
<evidence type="ECO:0000313" key="11">
    <source>
        <dbReference type="Proteomes" id="UP000216451"/>
    </source>
</evidence>
<dbReference type="Proteomes" id="UP000216451">
    <property type="component" value="Unassembled WGS sequence"/>
</dbReference>
<dbReference type="AlphaFoldDB" id="A0A261G867"/>
<dbReference type="InterPro" id="IPR015262">
    <property type="entry name" value="tRNA_Ile_lys_synt_subst-bd"/>
</dbReference>
<name>A0A261G867_9BIFI</name>
<keyword evidence="3 7" id="KW-0819">tRNA processing</keyword>
<keyword evidence="4 7" id="KW-0547">Nucleotide-binding</keyword>
<gene>
    <name evidence="7" type="primary">tilS</name>
    <name evidence="10" type="ORF">BAQU_1269</name>
</gene>
<feature type="domain" description="tRNA(Ile)-lysidine synthase substrate-binding" evidence="9">
    <location>
        <begin position="291"/>
        <end position="343"/>
    </location>
</feature>
<dbReference type="PANTHER" id="PTHR43033">
    <property type="entry name" value="TRNA(ILE)-LYSIDINE SYNTHASE-RELATED"/>
    <property type="match status" value="1"/>
</dbReference>
<evidence type="ECO:0000313" key="10">
    <source>
        <dbReference type="EMBL" id="OZG67196.1"/>
    </source>
</evidence>
<comment type="subcellular location">
    <subcellularLocation>
        <location evidence="7">Cytoplasm</location>
    </subcellularLocation>
</comment>
<evidence type="ECO:0000259" key="8">
    <source>
        <dbReference type="Pfam" id="PF01171"/>
    </source>
</evidence>
<dbReference type="InterPro" id="IPR011063">
    <property type="entry name" value="TilS/TtcA_N"/>
</dbReference>
<evidence type="ECO:0000256" key="2">
    <source>
        <dbReference type="ARBA" id="ARBA00022598"/>
    </source>
</evidence>
<keyword evidence="2 7" id="KW-0436">Ligase</keyword>
<evidence type="ECO:0000256" key="6">
    <source>
        <dbReference type="ARBA" id="ARBA00048539"/>
    </source>
</evidence>
<dbReference type="EC" id="6.3.4.19" evidence="7"/>
<comment type="function">
    <text evidence="7">Ligates lysine onto the cytidine present at position 34 of the AUA codon-specific tRNA(Ile) that contains the anticodon CAU, in an ATP-dependent manner. Cytidine is converted to lysidine, thus changing the amino acid specificity of the tRNA from methionine to isoleucine.</text>
</comment>
<dbReference type="OrthoDB" id="5244702at2"/>
<protein>
    <recommendedName>
        <fullName evidence="7">tRNA(Ile)-lysidine synthase</fullName>
        <ecNumber evidence="7">6.3.4.19</ecNumber>
    </recommendedName>
    <alternativeName>
        <fullName evidence="7">tRNA(Ile)-2-lysyl-cytidine synthase</fullName>
    </alternativeName>
    <alternativeName>
        <fullName evidence="7">tRNA(Ile)-lysidine synthetase</fullName>
    </alternativeName>
</protein>
<dbReference type="InterPro" id="IPR012795">
    <property type="entry name" value="tRNA_Ile_lys_synt_N"/>
</dbReference>
<keyword evidence="11" id="KW-1185">Reference proteome</keyword>
<sequence length="366" mass="39929">MYSAIMKRMIGELRKSLESQGFHRQSKIFSQHGLHAAAEDAPLILVACSGGRDSLALAYGASIVCPMLGLRCGAILINHNMQEHADIVAQHASDQCLSMGLSPVAVRSVTVRKTGAGEEADAREVRYAAIIEYAKQTEAAAVLLAHTLDDQAETVIMGLLRSAGTQAIAGMPAVSTKIDVPFLRPLLNLRRCDTTQICKDAGIEWWDDPTNGDDMDTLQRLPVEYPLRSRIRHDLMPFLDEFVGSDVAALLAGNTKQASEDAQCLDAQGKALAAASILEESHERNQETLDLDVMELEKQHVALRRRVIVIAMNRMGIPVSSRHIEAVDQLIVHWHGQGGVNLPLGFSANRQDNVIHLCKDGGHANR</sequence>
<keyword evidence="5 7" id="KW-0067">ATP-binding</keyword>
<feature type="domain" description="tRNA(Ile)-lysidine/2-thiocytidine synthase N-terminal" evidence="8">
    <location>
        <begin position="44"/>
        <end position="214"/>
    </location>
</feature>
<dbReference type="CDD" id="cd01992">
    <property type="entry name" value="TilS_N"/>
    <property type="match status" value="1"/>
</dbReference>
<evidence type="ECO:0000256" key="7">
    <source>
        <dbReference type="HAMAP-Rule" id="MF_01161"/>
    </source>
</evidence>
<dbReference type="Gene3D" id="3.30.465.60">
    <property type="match status" value="1"/>
</dbReference>
<reference evidence="10 11" key="1">
    <citation type="journal article" date="2017" name="BMC Genomics">
        <title>Comparative genomic and phylogenomic analyses of the Bifidobacteriaceae family.</title>
        <authorList>
            <person name="Lugli G.A."/>
            <person name="Milani C."/>
            <person name="Turroni F."/>
            <person name="Duranti S."/>
            <person name="Mancabelli L."/>
            <person name="Mangifesta M."/>
            <person name="Ferrario C."/>
            <person name="Modesto M."/>
            <person name="Mattarelli P."/>
            <person name="Jiri K."/>
            <person name="van Sinderen D."/>
            <person name="Ventura M."/>
        </authorList>
    </citation>
    <scope>NUCLEOTIDE SEQUENCE [LARGE SCALE GENOMIC DNA]</scope>
    <source>
        <strain evidence="10 11">LMG 28769</strain>
    </source>
</reference>
<feature type="binding site" evidence="7">
    <location>
        <begin position="49"/>
        <end position="54"/>
    </location>
    <ligand>
        <name>ATP</name>
        <dbReference type="ChEBI" id="CHEBI:30616"/>
    </ligand>
</feature>
<dbReference type="SUPFAM" id="SSF52402">
    <property type="entry name" value="Adenine nucleotide alpha hydrolases-like"/>
    <property type="match status" value="1"/>
</dbReference>
<comment type="catalytic activity">
    <reaction evidence="6 7">
        <text>cytidine(34) in tRNA(Ile2) + L-lysine + ATP = lysidine(34) in tRNA(Ile2) + AMP + diphosphate + H(+)</text>
        <dbReference type="Rhea" id="RHEA:43744"/>
        <dbReference type="Rhea" id="RHEA-COMP:10625"/>
        <dbReference type="Rhea" id="RHEA-COMP:10670"/>
        <dbReference type="ChEBI" id="CHEBI:15378"/>
        <dbReference type="ChEBI" id="CHEBI:30616"/>
        <dbReference type="ChEBI" id="CHEBI:32551"/>
        <dbReference type="ChEBI" id="CHEBI:33019"/>
        <dbReference type="ChEBI" id="CHEBI:82748"/>
        <dbReference type="ChEBI" id="CHEBI:83665"/>
        <dbReference type="ChEBI" id="CHEBI:456215"/>
        <dbReference type="EC" id="6.3.4.19"/>
    </reaction>
</comment>
<dbReference type="RefSeq" id="WP_094694087.1">
    <property type="nucleotide sequence ID" value="NZ_JBDNSG010000005.1"/>
</dbReference>
<dbReference type="HAMAP" id="MF_01161">
    <property type="entry name" value="tRNA_Ile_lys_synt"/>
    <property type="match status" value="1"/>
</dbReference>